<dbReference type="OrthoDB" id="3872412at2"/>
<dbReference type="Proteomes" id="UP000236754">
    <property type="component" value="Unassembled WGS sequence"/>
</dbReference>
<feature type="region of interest" description="Disordered" evidence="1">
    <location>
        <begin position="1"/>
        <end position="25"/>
    </location>
</feature>
<accession>A0A1H6D779</accession>
<name>A0A1H6D779_9ACTN</name>
<dbReference type="RefSeq" id="WP_103888468.1">
    <property type="nucleotide sequence ID" value="NZ_FNVU01000012.1"/>
</dbReference>
<evidence type="ECO:0000256" key="1">
    <source>
        <dbReference type="SAM" id="MobiDB-lite"/>
    </source>
</evidence>
<evidence type="ECO:0000313" key="3">
    <source>
        <dbReference type="Proteomes" id="UP000236754"/>
    </source>
</evidence>
<proteinExistence type="predicted"/>
<keyword evidence="3" id="KW-1185">Reference proteome</keyword>
<evidence type="ECO:0000313" key="2">
    <source>
        <dbReference type="EMBL" id="SEG81200.1"/>
    </source>
</evidence>
<gene>
    <name evidence="2" type="ORF">SAMN05216223_112192</name>
</gene>
<dbReference type="AlphaFoldDB" id="A0A1H6D779"/>
<protein>
    <submittedName>
        <fullName evidence="2">Uncharacterized protein</fullName>
    </submittedName>
</protein>
<reference evidence="2 3" key="1">
    <citation type="submission" date="2016-10" db="EMBL/GenBank/DDBJ databases">
        <authorList>
            <person name="de Groot N.N."/>
        </authorList>
    </citation>
    <scope>NUCLEOTIDE SEQUENCE [LARGE SCALE GENOMIC DNA]</scope>
    <source>
        <strain evidence="2 3">CGMCC 4.2023</strain>
    </source>
</reference>
<organism evidence="2 3">
    <name type="scientific">Actinacidiphila yanglinensis</name>
    <dbReference type="NCBI Taxonomy" id="310779"/>
    <lineage>
        <taxon>Bacteria</taxon>
        <taxon>Bacillati</taxon>
        <taxon>Actinomycetota</taxon>
        <taxon>Actinomycetes</taxon>
        <taxon>Kitasatosporales</taxon>
        <taxon>Streptomycetaceae</taxon>
        <taxon>Actinacidiphila</taxon>
    </lineage>
</organism>
<dbReference type="EMBL" id="FNVU01000012">
    <property type="protein sequence ID" value="SEG81200.1"/>
    <property type="molecule type" value="Genomic_DNA"/>
</dbReference>
<sequence>MDMRWLQRRVYGADHEDPHPGPREGHEYVELAGGPLDGLLLDVTGIPPAERPSGAVLVTEIGRFGPGGRTLYGPRPARPGIWAWEGDAP</sequence>